<keyword evidence="4" id="KW-0963">Cytoplasm</keyword>
<protein>
    <recommendedName>
        <fullName evidence="3">protein-histidine N-methyltransferase</fullName>
        <ecNumber evidence="3">2.1.1.85</ecNumber>
    </recommendedName>
</protein>
<dbReference type="InterPro" id="IPR019410">
    <property type="entry name" value="Methyltransf_16"/>
</dbReference>
<dbReference type="Pfam" id="PF10294">
    <property type="entry name" value="Methyltransf_16"/>
    <property type="match status" value="1"/>
</dbReference>
<evidence type="ECO:0000256" key="1">
    <source>
        <dbReference type="ARBA" id="ARBA00004123"/>
    </source>
</evidence>
<keyword evidence="7" id="KW-0949">S-adenosyl-L-methionine</keyword>
<evidence type="ECO:0000256" key="3">
    <source>
        <dbReference type="ARBA" id="ARBA00012533"/>
    </source>
</evidence>
<dbReference type="Gene3D" id="3.40.50.150">
    <property type="entry name" value="Vaccinia Virus protein VP39"/>
    <property type="match status" value="1"/>
</dbReference>
<dbReference type="SUPFAM" id="SSF53335">
    <property type="entry name" value="S-adenosyl-L-methionine-dependent methyltransferases"/>
    <property type="match status" value="1"/>
</dbReference>
<keyword evidence="8" id="KW-0539">Nucleus</keyword>
<dbReference type="EC" id="2.1.1.85" evidence="3"/>
<comment type="subcellular location">
    <subcellularLocation>
        <location evidence="2">Cytoplasm</location>
    </subcellularLocation>
    <subcellularLocation>
        <location evidence="1">Nucleus</location>
    </subcellularLocation>
</comment>
<evidence type="ECO:0000256" key="4">
    <source>
        <dbReference type="ARBA" id="ARBA00022490"/>
    </source>
</evidence>
<evidence type="ECO:0000256" key="9">
    <source>
        <dbReference type="ARBA" id="ARBA00038126"/>
    </source>
</evidence>
<organism evidence="11 12">
    <name type="scientific">Blomia tropicalis</name>
    <name type="common">Mite</name>
    <dbReference type="NCBI Taxonomy" id="40697"/>
    <lineage>
        <taxon>Eukaryota</taxon>
        <taxon>Metazoa</taxon>
        <taxon>Ecdysozoa</taxon>
        <taxon>Arthropoda</taxon>
        <taxon>Chelicerata</taxon>
        <taxon>Arachnida</taxon>
        <taxon>Acari</taxon>
        <taxon>Acariformes</taxon>
        <taxon>Sarcoptiformes</taxon>
        <taxon>Astigmata</taxon>
        <taxon>Glycyphagoidea</taxon>
        <taxon>Echimyopodidae</taxon>
        <taxon>Blomia</taxon>
    </lineage>
</organism>
<keyword evidence="10" id="KW-0732">Signal</keyword>
<dbReference type="Proteomes" id="UP001142055">
    <property type="component" value="Chromosome 2"/>
</dbReference>
<proteinExistence type="inferred from homology"/>
<dbReference type="GO" id="GO:0005737">
    <property type="term" value="C:cytoplasm"/>
    <property type="evidence" value="ECO:0007669"/>
    <property type="project" value="UniProtKB-SubCell"/>
</dbReference>
<sequence>MSILSVILLTTVAAIVVYMPRTEAQYGGIFGGGSPGNSMMNGFNGLNSKIQFFLNGYKSLKQAKLKATTVRSTDAGSHIFLGAINSYIMFAPSDGSYRDMIPAAYKRPASVDVAIDGTSTLNNVFRALNIDPLHLTMPFLNNIDLIALSKKINDFIGPDLKSTERNRTFRDGTSFRYNLCTKEQCIKFVDLFTSTSLKEVLQIDDEGMKKQLNLLLNGNTDLIPNQYEGGFKLWEGLLDLIDYINQNSILDSVANGKNELDILDLGCGCGLLSIYVASRLRLKFPELKFRIYLQDYNENVLKYFTIPNVIINDIIHTLASHEGSIDHGELEKMTNQLKENYKFMYGDWKQIEDELFKSSIKFDLILSAETLYSETNYEKLCHIFHSTLSQPNGKVFIASKSHYFGVGGGTLSFIDYVLDWVDEQAKSKRQKISDESYGRKQMKLQIDLVQEIEAPLLRHIIQINWKN</sequence>
<feature type="signal peptide" evidence="10">
    <location>
        <begin position="1"/>
        <end position="24"/>
    </location>
</feature>
<evidence type="ECO:0000256" key="2">
    <source>
        <dbReference type="ARBA" id="ARBA00004496"/>
    </source>
</evidence>
<dbReference type="EMBL" id="JAPWDV010000002">
    <property type="protein sequence ID" value="KAJ6219188.1"/>
    <property type="molecule type" value="Genomic_DNA"/>
</dbReference>
<accession>A0A9Q0RKH9</accession>
<keyword evidence="12" id="KW-1185">Reference proteome</keyword>
<evidence type="ECO:0000256" key="10">
    <source>
        <dbReference type="SAM" id="SignalP"/>
    </source>
</evidence>
<dbReference type="GO" id="GO:0018064">
    <property type="term" value="F:protein-L-histidine N-tele-methyltransferase activity"/>
    <property type="evidence" value="ECO:0007669"/>
    <property type="project" value="UniProtKB-EC"/>
</dbReference>
<evidence type="ECO:0000256" key="8">
    <source>
        <dbReference type="ARBA" id="ARBA00023242"/>
    </source>
</evidence>
<comment type="caution">
    <text evidence="11">The sequence shown here is derived from an EMBL/GenBank/DDBJ whole genome shotgun (WGS) entry which is preliminary data.</text>
</comment>
<feature type="chain" id="PRO_5040237469" description="protein-histidine N-methyltransferase" evidence="10">
    <location>
        <begin position="25"/>
        <end position="467"/>
    </location>
</feature>
<keyword evidence="5" id="KW-0489">Methyltransferase</keyword>
<reference evidence="11" key="1">
    <citation type="submission" date="2022-12" db="EMBL/GenBank/DDBJ databases">
        <title>Genome assemblies of Blomia tropicalis.</title>
        <authorList>
            <person name="Cui Y."/>
        </authorList>
    </citation>
    <scope>NUCLEOTIDE SEQUENCE</scope>
    <source>
        <tissue evidence="11">Adult mites</tissue>
    </source>
</reference>
<dbReference type="GO" id="GO:0032259">
    <property type="term" value="P:methylation"/>
    <property type="evidence" value="ECO:0007669"/>
    <property type="project" value="UniProtKB-KW"/>
</dbReference>
<dbReference type="PANTHER" id="PTHR14614:SF39">
    <property type="entry name" value="HISTIDINE PROTEIN METHYLTRANSFERASE 1 HOMOLOG"/>
    <property type="match status" value="1"/>
</dbReference>
<dbReference type="AlphaFoldDB" id="A0A9Q0RKH9"/>
<dbReference type="InterPro" id="IPR029063">
    <property type="entry name" value="SAM-dependent_MTases_sf"/>
</dbReference>
<dbReference type="CDD" id="cd02440">
    <property type="entry name" value="AdoMet_MTases"/>
    <property type="match status" value="1"/>
</dbReference>
<dbReference type="PANTHER" id="PTHR14614">
    <property type="entry name" value="HEPATOCELLULAR CARCINOMA-ASSOCIATED ANTIGEN"/>
    <property type="match status" value="1"/>
</dbReference>
<gene>
    <name evidence="11" type="ORF">RDWZM_005000</name>
</gene>
<evidence type="ECO:0000256" key="7">
    <source>
        <dbReference type="ARBA" id="ARBA00022691"/>
    </source>
</evidence>
<evidence type="ECO:0000313" key="11">
    <source>
        <dbReference type="EMBL" id="KAJ6219188.1"/>
    </source>
</evidence>
<dbReference type="GO" id="GO:0005634">
    <property type="term" value="C:nucleus"/>
    <property type="evidence" value="ECO:0007669"/>
    <property type="project" value="UniProtKB-SubCell"/>
</dbReference>
<name>A0A9Q0RKH9_BLOTA</name>
<evidence type="ECO:0000313" key="12">
    <source>
        <dbReference type="Proteomes" id="UP001142055"/>
    </source>
</evidence>
<evidence type="ECO:0000256" key="6">
    <source>
        <dbReference type="ARBA" id="ARBA00022679"/>
    </source>
</evidence>
<comment type="similarity">
    <text evidence="9">Belongs to the methyltransferase superfamily. METTL18 family.</text>
</comment>
<keyword evidence="6" id="KW-0808">Transferase</keyword>
<evidence type="ECO:0000256" key="5">
    <source>
        <dbReference type="ARBA" id="ARBA00022603"/>
    </source>
</evidence>